<organism evidence="1 2">
    <name type="scientific">Solanum pinnatisectum</name>
    <name type="common">tansyleaf nightshade</name>
    <dbReference type="NCBI Taxonomy" id="50273"/>
    <lineage>
        <taxon>Eukaryota</taxon>
        <taxon>Viridiplantae</taxon>
        <taxon>Streptophyta</taxon>
        <taxon>Embryophyta</taxon>
        <taxon>Tracheophyta</taxon>
        <taxon>Spermatophyta</taxon>
        <taxon>Magnoliopsida</taxon>
        <taxon>eudicotyledons</taxon>
        <taxon>Gunneridae</taxon>
        <taxon>Pentapetalae</taxon>
        <taxon>asterids</taxon>
        <taxon>lamiids</taxon>
        <taxon>Solanales</taxon>
        <taxon>Solanaceae</taxon>
        <taxon>Solanoideae</taxon>
        <taxon>Solaneae</taxon>
        <taxon>Solanum</taxon>
    </lineage>
</organism>
<sequence>MAEFSECISNLELVDPPLFGGSFTWRRGEITKALQGLTDFYTPQTGRMLSSRSGRLFFQE</sequence>
<dbReference type="EMBL" id="JAWPEI010000006">
    <property type="protein sequence ID" value="KAK4723747.1"/>
    <property type="molecule type" value="Genomic_DNA"/>
</dbReference>
<keyword evidence="2" id="KW-1185">Reference proteome</keyword>
<reference evidence="1 2" key="1">
    <citation type="submission" date="2023-10" db="EMBL/GenBank/DDBJ databases">
        <title>Genome-Wide Identification Analysis in wild type Solanum Pinnatisectum Reveals Some Genes Defensing Phytophthora Infestans.</title>
        <authorList>
            <person name="Sun C."/>
        </authorList>
    </citation>
    <scope>NUCLEOTIDE SEQUENCE [LARGE SCALE GENOMIC DNA]</scope>
    <source>
        <strain evidence="1">LQN</strain>
        <tissue evidence="1">Leaf</tissue>
    </source>
</reference>
<comment type="caution">
    <text evidence="1">The sequence shown here is derived from an EMBL/GenBank/DDBJ whole genome shotgun (WGS) entry which is preliminary data.</text>
</comment>
<gene>
    <name evidence="1" type="ORF">R3W88_026526</name>
</gene>
<protein>
    <submittedName>
        <fullName evidence="1">Uncharacterized protein</fullName>
    </submittedName>
</protein>
<proteinExistence type="predicted"/>
<accession>A0AAV9LHA8</accession>
<name>A0AAV9LHA8_9SOLN</name>
<dbReference type="Proteomes" id="UP001311915">
    <property type="component" value="Unassembled WGS sequence"/>
</dbReference>
<evidence type="ECO:0000313" key="2">
    <source>
        <dbReference type="Proteomes" id="UP001311915"/>
    </source>
</evidence>
<dbReference type="AlphaFoldDB" id="A0AAV9LHA8"/>
<evidence type="ECO:0000313" key="1">
    <source>
        <dbReference type="EMBL" id="KAK4723747.1"/>
    </source>
</evidence>